<protein>
    <recommendedName>
        <fullName evidence="11">8-oxo-dGTP diphosphatase</fullName>
        <ecNumber evidence="11">3.6.1.55</ecNumber>
    </recommendedName>
</protein>
<organism evidence="13 14">
    <name type="scientific">Halalkalibacillus sediminis</name>
    <dbReference type="NCBI Taxonomy" id="2018042"/>
    <lineage>
        <taxon>Bacteria</taxon>
        <taxon>Bacillati</taxon>
        <taxon>Bacillota</taxon>
        <taxon>Bacilli</taxon>
        <taxon>Bacillales</taxon>
        <taxon>Bacillaceae</taxon>
        <taxon>Halalkalibacillus</taxon>
    </lineage>
</organism>
<dbReference type="GO" id="GO:0006260">
    <property type="term" value="P:DNA replication"/>
    <property type="evidence" value="ECO:0007669"/>
    <property type="project" value="UniProtKB-KW"/>
</dbReference>
<dbReference type="SUPFAM" id="SSF55811">
    <property type="entry name" value="Nudix"/>
    <property type="match status" value="1"/>
</dbReference>
<comment type="cofactor">
    <cofactor evidence="1">
        <name>Mg(2+)</name>
        <dbReference type="ChEBI" id="CHEBI:18420"/>
    </cofactor>
</comment>
<name>A0A2I0QR53_9BACI</name>
<evidence type="ECO:0000256" key="10">
    <source>
        <dbReference type="ARBA" id="ARBA00035861"/>
    </source>
</evidence>
<dbReference type="Proteomes" id="UP000243524">
    <property type="component" value="Unassembled WGS sequence"/>
</dbReference>
<dbReference type="InterPro" id="IPR000086">
    <property type="entry name" value="NUDIX_hydrolase_dom"/>
</dbReference>
<dbReference type="Gene3D" id="3.90.79.10">
    <property type="entry name" value="Nucleoside Triphosphate Pyrophosphohydrolase"/>
    <property type="match status" value="1"/>
</dbReference>
<comment type="caution">
    <text evidence="13">The sequence shown here is derived from an EMBL/GenBank/DDBJ whole genome shotgun (WGS) entry which is preliminary data.</text>
</comment>
<reference evidence="13 14" key="1">
    <citation type="submission" date="2017-06" db="EMBL/GenBank/DDBJ databases">
        <title>the draft geome sequence of Illustriluteabacillus marina B3227.</title>
        <authorList>
            <person name="He R.-H."/>
            <person name="Du Z.-J."/>
        </authorList>
    </citation>
    <scope>NUCLEOTIDE SEQUENCE [LARGE SCALE GENOMIC DNA]</scope>
    <source>
        <strain evidence="13 14">B3227</strain>
    </source>
</reference>
<dbReference type="GO" id="GO:0046872">
    <property type="term" value="F:metal ion binding"/>
    <property type="evidence" value="ECO:0007669"/>
    <property type="project" value="UniProtKB-KW"/>
</dbReference>
<dbReference type="PROSITE" id="PS51462">
    <property type="entry name" value="NUDIX"/>
    <property type="match status" value="1"/>
</dbReference>
<keyword evidence="3" id="KW-0515">Mutator protein</keyword>
<evidence type="ECO:0000256" key="5">
    <source>
        <dbReference type="ARBA" id="ARBA00022723"/>
    </source>
</evidence>
<keyword evidence="5" id="KW-0479">Metal-binding</keyword>
<evidence type="ECO:0000256" key="3">
    <source>
        <dbReference type="ARBA" id="ARBA00022457"/>
    </source>
</evidence>
<dbReference type="GO" id="GO:0006281">
    <property type="term" value="P:DNA repair"/>
    <property type="evidence" value="ECO:0007669"/>
    <property type="project" value="UniProtKB-KW"/>
</dbReference>
<comment type="similarity">
    <text evidence="2">Belongs to the Nudix hydrolase family.</text>
</comment>
<dbReference type="GO" id="GO:0044715">
    <property type="term" value="F:8-oxo-dGDP phosphatase activity"/>
    <property type="evidence" value="ECO:0007669"/>
    <property type="project" value="TreeGrafter"/>
</dbReference>
<dbReference type="PANTHER" id="PTHR47707:SF1">
    <property type="entry name" value="NUDIX HYDROLASE FAMILY PROTEIN"/>
    <property type="match status" value="1"/>
</dbReference>
<evidence type="ECO:0000256" key="2">
    <source>
        <dbReference type="ARBA" id="ARBA00005582"/>
    </source>
</evidence>
<keyword evidence="9" id="KW-0234">DNA repair</keyword>
<sequence length="138" mass="15411">MKKDIHVVGAVIIKNGKILCAQRGSKSTLPLKWEFPGGKIEENESPNDALKREINEEFKCGISIGEQVEHTVYDYDFGTVHLTTYYCSLHSGEPVLTEHERIEWLPPSELSSLDWAPADIPAIDQIEKDSDKIMEGGG</sequence>
<evidence type="ECO:0000256" key="9">
    <source>
        <dbReference type="ARBA" id="ARBA00023204"/>
    </source>
</evidence>
<dbReference type="PANTHER" id="PTHR47707">
    <property type="entry name" value="8-OXO-DGTP DIPHOSPHATASE"/>
    <property type="match status" value="1"/>
</dbReference>
<keyword evidence="7" id="KW-0378">Hydrolase</keyword>
<evidence type="ECO:0000256" key="4">
    <source>
        <dbReference type="ARBA" id="ARBA00022705"/>
    </source>
</evidence>
<dbReference type="AlphaFoldDB" id="A0A2I0QR53"/>
<keyword evidence="4" id="KW-0235">DNA replication</keyword>
<evidence type="ECO:0000256" key="11">
    <source>
        <dbReference type="ARBA" id="ARBA00038905"/>
    </source>
</evidence>
<dbReference type="GO" id="GO:0035539">
    <property type="term" value="F:8-oxo-7,8-dihydrodeoxyguanosine triphosphate pyrophosphatase activity"/>
    <property type="evidence" value="ECO:0007669"/>
    <property type="project" value="UniProtKB-EC"/>
</dbReference>
<dbReference type="InterPro" id="IPR015797">
    <property type="entry name" value="NUDIX_hydrolase-like_dom_sf"/>
</dbReference>
<dbReference type="EC" id="3.6.1.55" evidence="11"/>
<evidence type="ECO:0000256" key="8">
    <source>
        <dbReference type="ARBA" id="ARBA00022842"/>
    </source>
</evidence>
<dbReference type="GO" id="GO:0044716">
    <property type="term" value="F:8-oxo-GDP phosphatase activity"/>
    <property type="evidence" value="ECO:0007669"/>
    <property type="project" value="TreeGrafter"/>
</dbReference>
<gene>
    <name evidence="13" type="ORF">CEY16_13420</name>
</gene>
<dbReference type="CDD" id="cd03425">
    <property type="entry name" value="NUDIX_MutT_NudA_like"/>
    <property type="match status" value="1"/>
</dbReference>
<keyword evidence="6" id="KW-0227">DNA damage</keyword>
<evidence type="ECO:0000256" key="1">
    <source>
        <dbReference type="ARBA" id="ARBA00001946"/>
    </source>
</evidence>
<evidence type="ECO:0000256" key="7">
    <source>
        <dbReference type="ARBA" id="ARBA00022801"/>
    </source>
</evidence>
<dbReference type="EMBL" id="PJNH01000004">
    <property type="protein sequence ID" value="PKR76811.1"/>
    <property type="molecule type" value="Genomic_DNA"/>
</dbReference>
<comment type="catalytic activity">
    <reaction evidence="10">
        <text>8-oxo-dGTP + H2O = 8-oxo-dGMP + diphosphate + H(+)</text>
        <dbReference type="Rhea" id="RHEA:31575"/>
        <dbReference type="ChEBI" id="CHEBI:15377"/>
        <dbReference type="ChEBI" id="CHEBI:15378"/>
        <dbReference type="ChEBI" id="CHEBI:33019"/>
        <dbReference type="ChEBI" id="CHEBI:63224"/>
        <dbReference type="ChEBI" id="CHEBI:77896"/>
        <dbReference type="EC" id="3.6.1.55"/>
    </reaction>
</comment>
<proteinExistence type="inferred from homology"/>
<dbReference type="OrthoDB" id="9810648at2"/>
<dbReference type="Pfam" id="PF00293">
    <property type="entry name" value="NUDIX"/>
    <property type="match status" value="1"/>
</dbReference>
<evidence type="ECO:0000313" key="13">
    <source>
        <dbReference type="EMBL" id="PKR76811.1"/>
    </source>
</evidence>
<evidence type="ECO:0000256" key="6">
    <source>
        <dbReference type="ARBA" id="ARBA00022763"/>
    </source>
</evidence>
<feature type="domain" description="Nudix hydrolase" evidence="12">
    <location>
        <begin position="3"/>
        <end position="127"/>
    </location>
</feature>
<keyword evidence="8" id="KW-0460">Magnesium</keyword>
<evidence type="ECO:0000313" key="14">
    <source>
        <dbReference type="Proteomes" id="UP000243524"/>
    </source>
</evidence>
<dbReference type="RefSeq" id="WP_101332561.1">
    <property type="nucleotide sequence ID" value="NZ_PJNH01000004.1"/>
</dbReference>
<dbReference type="GO" id="GO:0008413">
    <property type="term" value="F:8-oxo-7,8-dihydroguanosine triphosphate pyrophosphatase activity"/>
    <property type="evidence" value="ECO:0007669"/>
    <property type="project" value="TreeGrafter"/>
</dbReference>
<evidence type="ECO:0000259" key="12">
    <source>
        <dbReference type="PROSITE" id="PS51462"/>
    </source>
</evidence>
<accession>A0A2I0QR53</accession>
<keyword evidence="14" id="KW-1185">Reference proteome</keyword>
<dbReference type="InterPro" id="IPR047127">
    <property type="entry name" value="MutT-like"/>
</dbReference>